<protein>
    <recommendedName>
        <fullName evidence="2">Phage terminase large subunit GpA ATPase domain-containing protein</fullName>
    </recommendedName>
</protein>
<feature type="compositionally biased region" description="Basic and acidic residues" evidence="1">
    <location>
        <begin position="554"/>
        <end position="563"/>
    </location>
</feature>
<evidence type="ECO:0000313" key="3">
    <source>
        <dbReference type="EMBL" id="MCS4157690.1"/>
    </source>
</evidence>
<dbReference type="EMBL" id="JANTZM010000007">
    <property type="protein sequence ID" value="MCS4157690.1"/>
    <property type="molecule type" value="Genomic_DNA"/>
</dbReference>
<feature type="region of interest" description="Disordered" evidence="1">
    <location>
        <begin position="205"/>
        <end position="226"/>
    </location>
</feature>
<dbReference type="Proteomes" id="UP001155110">
    <property type="component" value="Unassembled WGS sequence"/>
</dbReference>
<sequence length="593" mass="68406">MIFTTDDGRRWALDRMPFYKPVYDKPRNKLLLYTSRQSIKSTTLRNFSVGRSLMKSGSKSLVVAPTTTQLRTFNDEKLETTFTYRKKLKEAFTTNDTKWNVGVKEFRVGRGTSRITLRSTGGASGAERIRGITANDIYLDEFQSLLQEDVPVIESTAATFDGQDGRRQAFYVYAGTPLSKQNLIERQWNRSRQYQWHIQCPHCSEPTGKTGPNGRDRRKGGWNSPLGMEHLDRDRPYLFCEHCGRDMYDPSWSTADQRVPPNGQWVAHNPDGKYDGYRVVRMMMPWAQWRTDRDDGILDRLEDWSERRFYNEVMALPYDSGTVPITEEMVKSCTEDYDLPSSDQRIREVAKRFRGRQTYAGLDWAMQASDEEVPSYTIFAVFAKVRGNLKLIFAHRFRGQQSNDPDHVMKKLTEWIRLFNVNRVGADYGIGYKEDLRLMRIFGHQRIAAFQYKRGAGQARSTYDEKSLKWIIPKTRTLNQLIVDLENQEFEFPRYEEVKPFADDLYNLSTDVDPARRIIKYESTGTDDFVHVLNYAAIAERLDRRRGVFAGSKSDLRSQRDRQIAGTLQGGEVAPGDPDSAPGDFETPGVSAR</sequence>
<dbReference type="RefSeq" id="WP_259258206.1">
    <property type="nucleotide sequence ID" value="NZ_JANTZM010000007.1"/>
</dbReference>
<feature type="region of interest" description="Disordered" evidence="1">
    <location>
        <begin position="552"/>
        <end position="593"/>
    </location>
</feature>
<evidence type="ECO:0000256" key="1">
    <source>
        <dbReference type="SAM" id="MobiDB-lite"/>
    </source>
</evidence>
<proteinExistence type="predicted"/>
<dbReference type="GO" id="GO:0016887">
    <property type="term" value="F:ATP hydrolysis activity"/>
    <property type="evidence" value="ECO:0007669"/>
    <property type="project" value="InterPro"/>
</dbReference>
<reference evidence="3" key="1">
    <citation type="submission" date="2022-08" db="EMBL/GenBank/DDBJ databases">
        <title>Genomic Encyclopedia of Type Strains, Phase V (KMG-V): Genome sequencing to study the core and pangenomes of soil and plant-associated prokaryotes.</title>
        <authorList>
            <person name="Whitman W."/>
        </authorList>
    </citation>
    <scope>NUCLEOTIDE SEQUENCE</scope>
    <source>
        <strain evidence="3">SP3002</strain>
    </source>
</reference>
<name>A0AAW5P7V5_9BACT</name>
<evidence type="ECO:0000259" key="2">
    <source>
        <dbReference type="Pfam" id="PF05876"/>
    </source>
</evidence>
<dbReference type="Pfam" id="PF05876">
    <property type="entry name" value="GpA_ATPase"/>
    <property type="match status" value="1"/>
</dbReference>
<evidence type="ECO:0000313" key="4">
    <source>
        <dbReference type="Proteomes" id="UP001155110"/>
    </source>
</evidence>
<organism evidence="3 4">
    <name type="scientific">Salinibacter ruber</name>
    <dbReference type="NCBI Taxonomy" id="146919"/>
    <lineage>
        <taxon>Bacteria</taxon>
        <taxon>Pseudomonadati</taxon>
        <taxon>Rhodothermota</taxon>
        <taxon>Rhodothermia</taxon>
        <taxon>Rhodothermales</taxon>
        <taxon>Salinibacteraceae</taxon>
        <taxon>Salinibacter</taxon>
    </lineage>
</organism>
<feature type="domain" description="Phage terminase large subunit GpA ATPase" evidence="2">
    <location>
        <begin position="11"/>
        <end position="252"/>
    </location>
</feature>
<dbReference type="AlphaFoldDB" id="A0AAW5P7V5"/>
<accession>A0AAW5P7V5</accession>
<comment type="caution">
    <text evidence="3">The sequence shown here is derived from an EMBL/GenBank/DDBJ whole genome shotgun (WGS) entry which is preliminary data.</text>
</comment>
<dbReference type="InterPro" id="IPR027417">
    <property type="entry name" value="P-loop_NTPase"/>
</dbReference>
<dbReference type="Gene3D" id="3.40.50.300">
    <property type="entry name" value="P-loop containing nucleotide triphosphate hydrolases"/>
    <property type="match status" value="1"/>
</dbReference>
<gene>
    <name evidence="3" type="ORF">GGP99_001654</name>
</gene>
<dbReference type="InterPro" id="IPR046453">
    <property type="entry name" value="GpA_ATPase"/>
</dbReference>